<comment type="similarity">
    <text evidence="3">Belongs to the splicing factor SR family.</text>
</comment>
<dbReference type="GO" id="GO:0061574">
    <property type="term" value="C:ASAP complex"/>
    <property type="evidence" value="ECO:0007669"/>
    <property type="project" value="TreeGrafter"/>
</dbReference>
<accession>A0A5A9NAT0</accession>
<keyword evidence="4" id="KW-0963">Cytoplasm</keyword>
<evidence type="ECO:0000256" key="2">
    <source>
        <dbReference type="ARBA" id="ARBA00004496"/>
    </source>
</evidence>
<dbReference type="GO" id="GO:0005737">
    <property type="term" value="C:cytoplasm"/>
    <property type="evidence" value="ECO:0007669"/>
    <property type="project" value="UniProtKB-SubCell"/>
</dbReference>
<comment type="caution">
    <text evidence="12">The sequence shown here is derived from an EMBL/GenBank/DDBJ whole genome shotgun (WGS) entry which is preliminary data.</text>
</comment>
<dbReference type="AlphaFoldDB" id="A0A5A9NAT0"/>
<dbReference type="SMART" id="SM00360">
    <property type="entry name" value="RRM"/>
    <property type="match status" value="1"/>
</dbReference>
<dbReference type="PROSITE" id="PS50102">
    <property type="entry name" value="RRM"/>
    <property type="match status" value="1"/>
</dbReference>
<dbReference type="EMBL" id="SOYY01000021">
    <property type="protein sequence ID" value="KAA0706166.1"/>
    <property type="molecule type" value="Genomic_DNA"/>
</dbReference>
<feature type="domain" description="RRM" evidence="11">
    <location>
        <begin position="75"/>
        <end position="154"/>
    </location>
</feature>
<feature type="compositionally biased region" description="Basic residues" evidence="10">
    <location>
        <begin position="219"/>
        <end position="244"/>
    </location>
</feature>
<dbReference type="Proteomes" id="UP000324632">
    <property type="component" value="Chromosome 21"/>
</dbReference>
<feature type="region of interest" description="Disordered" evidence="10">
    <location>
        <begin position="214"/>
        <end position="251"/>
    </location>
</feature>
<dbReference type="InterPro" id="IPR000504">
    <property type="entry name" value="RRM_dom"/>
</dbReference>
<sequence length="251" mass="29330">MAPSPTKRRERSEDKPRERAKEKPAVKEGAEKERGREKIRKRRSNSTGSSSSRSKSQKRGEEKERKRRSPSPKPTKLHLGRLTRNVTKEHIQEIFATYGKIKMIDMPPDRLHPNLSKGYAYVEYETPDDAQKALKHMDGGQIDGQEITASAVLTQRIRTAPRRMTPPRRMPPPPPMWRRTPPRMRRRARAFYASYQIIGMRVCDSSRHQLTVCTFNRSRSPRRRSPVRRRTRSRSPGRRRHRSRSSSNSSR</sequence>
<evidence type="ECO:0000256" key="8">
    <source>
        <dbReference type="ARBA" id="ARBA00023242"/>
    </source>
</evidence>
<keyword evidence="7" id="KW-0508">mRNA splicing</keyword>
<feature type="compositionally biased region" description="Basic residues" evidence="10">
    <location>
        <begin position="65"/>
        <end position="81"/>
    </location>
</feature>
<dbReference type="GO" id="GO:0016607">
    <property type="term" value="C:nuclear speck"/>
    <property type="evidence" value="ECO:0007669"/>
    <property type="project" value="UniProtKB-SubCell"/>
</dbReference>
<dbReference type="SUPFAM" id="SSF54928">
    <property type="entry name" value="RNA-binding domain, RBD"/>
    <property type="match status" value="1"/>
</dbReference>
<feature type="region of interest" description="Disordered" evidence="10">
    <location>
        <begin position="1"/>
        <end position="82"/>
    </location>
</feature>
<dbReference type="SMART" id="SM00361">
    <property type="entry name" value="RRM_1"/>
    <property type="match status" value="1"/>
</dbReference>
<evidence type="ECO:0000256" key="6">
    <source>
        <dbReference type="ARBA" id="ARBA00022884"/>
    </source>
</evidence>
<evidence type="ECO:0000256" key="9">
    <source>
        <dbReference type="PROSITE-ProRule" id="PRU00176"/>
    </source>
</evidence>
<evidence type="ECO:0000256" key="7">
    <source>
        <dbReference type="ARBA" id="ARBA00023187"/>
    </source>
</evidence>
<evidence type="ECO:0000313" key="13">
    <source>
        <dbReference type="Proteomes" id="UP000324632"/>
    </source>
</evidence>
<reference evidence="12 13" key="1">
    <citation type="journal article" date="2019" name="Mol. Ecol. Resour.">
        <title>Chromosome-level genome assembly of Triplophysa tibetana, a fish adapted to the harsh high-altitude environment of the Tibetan Plateau.</title>
        <authorList>
            <person name="Yang X."/>
            <person name="Liu H."/>
            <person name="Ma Z."/>
            <person name="Zou Y."/>
            <person name="Zou M."/>
            <person name="Mao Y."/>
            <person name="Li X."/>
            <person name="Wang H."/>
            <person name="Chen T."/>
            <person name="Wang W."/>
            <person name="Yang R."/>
        </authorList>
    </citation>
    <scope>NUCLEOTIDE SEQUENCE [LARGE SCALE GENOMIC DNA]</scope>
    <source>
        <strain evidence="12">TTIB1903HZAU</strain>
        <tissue evidence="12">Muscle</tissue>
    </source>
</reference>
<keyword evidence="13" id="KW-1185">Reference proteome</keyword>
<feature type="compositionally biased region" description="Basic and acidic residues" evidence="10">
    <location>
        <begin position="10"/>
        <end position="36"/>
    </location>
</feature>
<feature type="compositionally biased region" description="Low complexity" evidence="10">
    <location>
        <begin position="45"/>
        <end position="54"/>
    </location>
</feature>
<dbReference type="PANTHER" id="PTHR15481">
    <property type="entry name" value="RIBONUCLEIC ACID BINDING PROTEIN S1"/>
    <property type="match status" value="1"/>
</dbReference>
<keyword evidence="6 9" id="KW-0694">RNA-binding</keyword>
<dbReference type="PANTHER" id="PTHR15481:SF2">
    <property type="entry name" value="RNA-BINDING PROTEIN WITH SERINE-RICH DOMAIN 1"/>
    <property type="match status" value="1"/>
</dbReference>
<comment type="subcellular location">
    <subcellularLocation>
        <location evidence="2">Cytoplasm</location>
    </subcellularLocation>
    <subcellularLocation>
        <location evidence="1">Nucleus speckle</location>
    </subcellularLocation>
</comment>
<evidence type="ECO:0000256" key="3">
    <source>
        <dbReference type="ARBA" id="ARBA00010269"/>
    </source>
</evidence>
<dbReference type="InterPro" id="IPR034201">
    <property type="entry name" value="RNPS1_RRM"/>
</dbReference>
<dbReference type="GO" id="GO:0003723">
    <property type="term" value="F:RNA binding"/>
    <property type="evidence" value="ECO:0007669"/>
    <property type="project" value="UniProtKB-UniRule"/>
</dbReference>
<dbReference type="InterPro" id="IPR003954">
    <property type="entry name" value="RRM_euk-type"/>
</dbReference>
<evidence type="ECO:0000256" key="10">
    <source>
        <dbReference type="SAM" id="MobiDB-lite"/>
    </source>
</evidence>
<name>A0A5A9NAT0_9TELE</name>
<proteinExistence type="inferred from homology"/>
<dbReference type="GO" id="GO:0000398">
    <property type="term" value="P:mRNA splicing, via spliceosome"/>
    <property type="evidence" value="ECO:0007669"/>
    <property type="project" value="TreeGrafter"/>
</dbReference>
<keyword evidence="8" id="KW-0539">Nucleus</keyword>
<protein>
    <submittedName>
        <fullName evidence="12">RNA-binding protein with serine-rich domain 1</fullName>
    </submittedName>
</protein>
<gene>
    <name evidence="12" type="ORF">E1301_Tti021838</name>
</gene>
<evidence type="ECO:0000313" key="12">
    <source>
        <dbReference type="EMBL" id="KAA0706166.1"/>
    </source>
</evidence>
<dbReference type="Gene3D" id="3.30.70.330">
    <property type="match status" value="1"/>
</dbReference>
<evidence type="ECO:0000259" key="11">
    <source>
        <dbReference type="PROSITE" id="PS50102"/>
    </source>
</evidence>
<organism evidence="12 13">
    <name type="scientific">Triplophysa tibetana</name>
    <dbReference type="NCBI Taxonomy" id="1572043"/>
    <lineage>
        <taxon>Eukaryota</taxon>
        <taxon>Metazoa</taxon>
        <taxon>Chordata</taxon>
        <taxon>Craniata</taxon>
        <taxon>Vertebrata</taxon>
        <taxon>Euteleostomi</taxon>
        <taxon>Actinopterygii</taxon>
        <taxon>Neopterygii</taxon>
        <taxon>Teleostei</taxon>
        <taxon>Ostariophysi</taxon>
        <taxon>Cypriniformes</taxon>
        <taxon>Nemacheilidae</taxon>
        <taxon>Triplophysa</taxon>
    </lineage>
</organism>
<dbReference type="InterPro" id="IPR012677">
    <property type="entry name" value="Nucleotide-bd_a/b_plait_sf"/>
</dbReference>
<dbReference type="CDD" id="cd12365">
    <property type="entry name" value="RRM_RNPS1"/>
    <property type="match status" value="1"/>
</dbReference>
<dbReference type="Pfam" id="PF00076">
    <property type="entry name" value="RRM_1"/>
    <property type="match status" value="1"/>
</dbReference>
<evidence type="ECO:0000256" key="5">
    <source>
        <dbReference type="ARBA" id="ARBA00022664"/>
    </source>
</evidence>
<dbReference type="InterPro" id="IPR035979">
    <property type="entry name" value="RBD_domain_sf"/>
</dbReference>
<evidence type="ECO:0000256" key="4">
    <source>
        <dbReference type="ARBA" id="ARBA00022490"/>
    </source>
</evidence>
<evidence type="ECO:0000256" key="1">
    <source>
        <dbReference type="ARBA" id="ARBA00004324"/>
    </source>
</evidence>
<keyword evidence="5" id="KW-0507">mRNA processing</keyword>